<dbReference type="PANTHER" id="PTHR43745:SF2">
    <property type="entry name" value="NITROREDUCTASE MJ1384-RELATED"/>
    <property type="match status" value="1"/>
</dbReference>
<dbReference type="SUPFAM" id="SSF55469">
    <property type="entry name" value="FMN-dependent nitroreductase-like"/>
    <property type="match status" value="1"/>
</dbReference>
<protein>
    <submittedName>
        <fullName evidence="2">NADH oxidase</fullName>
    </submittedName>
</protein>
<feature type="domain" description="Nitroreductase" evidence="1">
    <location>
        <begin position="381"/>
        <end position="511"/>
    </location>
</feature>
<dbReference type="Gene3D" id="3.40.109.10">
    <property type="entry name" value="NADH Oxidase"/>
    <property type="match status" value="2"/>
</dbReference>
<dbReference type="Proteomes" id="UP000094580">
    <property type="component" value="Unassembled WGS sequence"/>
</dbReference>
<dbReference type="InterPro" id="IPR029479">
    <property type="entry name" value="Nitroreductase"/>
</dbReference>
<dbReference type="CDD" id="cd02142">
    <property type="entry name" value="McbC_SagB-like_oxidoreductase"/>
    <property type="match status" value="1"/>
</dbReference>
<feature type="domain" description="Nitroreductase" evidence="1">
    <location>
        <begin position="100"/>
        <end position="235"/>
    </location>
</feature>
<dbReference type="NCBIfam" id="TIGR03605">
    <property type="entry name" value="antibiot_sagB"/>
    <property type="match status" value="1"/>
</dbReference>
<gene>
    <name evidence="2" type="ORF">BED47_16405</name>
</gene>
<organism evidence="2 3">
    <name type="scientific">Gottfriedia luciferensis</name>
    <dbReference type="NCBI Taxonomy" id="178774"/>
    <lineage>
        <taxon>Bacteria</taxon>
        <taxon>Bacillati</taxon>
        <taxon>Bacillota</taxon>
        <taxon>Bacilli</taxon>
        <taxon>Bacillales</taxon>
        <taxon>Bacillaceae</taxon>
        <taxon>Gottfriedia</taxon>
    </lineage>
</organism>
<accession>A0ABX3A1A3</accession>
<dbReference type="EMBL" id="MDKC01000003">
    <property type="protein sequence ID" value="ODG93093.1"/>
    <property type="molecule type" value="Genomic_DNA"/>
</dbReference>
<dbReference type="Pfam" id="PF00881">
    <property type="entry name" value="Nitroreductase"/>
    <property type="match status" value="2"/>
</dbReference>
<sequence length="524" mass="60183">MSLQTFLHNLHFDIEKTNQSDWEVDWEDAPLTYKLYKDLPTIPLSLNVPLSLKEKRDLIEPNLDEIGYFLWYVYGVAQVAQTAITSGSNEMVNMMSSNRRFIPSGGGLYPNEIYLYLKSDQISSGIYHYDVARHCLVLLREGNFDSYVSRALGNRCDLPKCFGTIFISTMFWKNFFKYNNFSYRLQGLDCGVLIGQIIEMAKRFGFKAGVYYQFLDQAINHLIGINEREESVYGVIPLSNEESTLISKGNVKSKHYNSIDLSKELQTVSHKYLVKSKKIKEFPMLIKLNKVSMIESTQTFRNVDEAVDDLDERNRIILPKVGRLSYDLATICKERFSPELDFVFRPISQKNLATLLKEATASFSYINDLDGSFKNNNNRPKLYLCLYNVEGINNGAYYYDDHTHTLVQTKLGDHRMQLQYGMNAHTVNLFQVPICIHVVGNMEHIKSTHSYRGYRIQQMEAGIMVQRLLIAASALGLGGHPLLGYNVKLCDELYQLDEIGKTSLIQIPIGHYRNRPWLKGNLHS</sequence>
<comment type="caution">
    <text evidence="2">The sequence shown here is derived from an EMBL/GenBank/DDBJ whole genome shotgun (WGS) entry which is preliminary data.</text>
</comment>
<dbReference type="InterPro" id="IPR052544">
    <property type="entry name" value="Bacteriocin_Proc_Enz"/>
</dbReference>
<evidence type="ECO:0000259" key="1">
    <source>
        <dbReference type="Pfam" id="PF00881"/>
    </source>
</evidence>
<dbReference type="RefSeq" id="WP_025568690.1">
    <property type="nucleotide sequence ID" value="NZ_MDKC01000003.1"/>
</dbReference>
<evidence type="ECO:0000313" key="2">
    <source>
        <dbReference type="EMBL" id="ODG93093.1"/>
    </source>
</evidence>
<keyword evidence="3" id="KW-1185">Reference proteome</keyword>
<reference evidence="2 3" key="1">
    <citation type="submission" date="2016-07" db="EMBL/GenBank/DDBJ databases">
        <authorList>
            <person name="Townsley L."/>
            <person name="Shank E.A."/>
        </authorList>
    </citation>
    <scope>NUCLEOTIDE SEQUENCE [LARGE SCALE GENOMIC DNA]</scope>
    <source>
        <strain evidence="2 3">CH01</strain>
    </source>
</reference>
<dbReference type="InterPro" id="IPR020051">
    <property type="entry name" value="SagB-type_dehydrogenase"/>
</dbReference>
<evidence type="ECO:0000313" key="3">
    <source>
        <dbReference type="Proteomes" id="UP000094580"/>
    </source>
</evidence>
<dbReference type="InterPro" id="IPR000415">
    <property type="entry name" value="Nitroreductase-like"/>
</dbReference>
<name>A0ABX3A1A3_9BACI</name>
<dbReference type="PANTHER" id="PTHR43745">
    <property type="entry name" value="NITROREDUCTASE MJ1384-RELATED"/>
    <property type="match status" value="1"/>
</dbReference>
<proteinExistence type="predicted"/>